<evidence type="ECO:0000313" key="2">
    <source>
        <dbReference type="Proteomes" id="UP000266861"/>
    </source>
</evidence>
<accession>A0A397JNW9</accession>
<comment type="caution">
    <text evidence="1">The sequence shown here is derived from an EMBL/GenBank/DDBJ whole genome shotgun (WGS) entry which is preliminary data.</text>
</comment>
<sequence length="108" mass="13369">MYFSSILKLQELDYINEVRIKVQELSTRITEQTKPLFPIITYEHEISSWVNQKLRTYSLKTLHENFKMDINEIINKYNPKRKRTIGMEYPPNEWKNKRRQHLNWKEKR</sequence>
<gene>
    <name evidence="1" type="ORF">Glove_54g128</name>
</gene>
<organism evidence="1 2">
    <name type="scientific">Diversispora epigaea</name>
    <dbReference type="NCBI Taxonomy" id="1348612"/>
    <lineage>
        <taxon>Eukaryota</taxon>
        <taxon>Fungi</taxon>
        <taxon>Fungi incertae sedis</taxon>
        <taxon>Mucoromycota</taxon>
        <taxon>Glomeromycotina</taxon>
        <taxon>Glomeromycetes</taxon>
        <taxon>Diversisporales</taxon>
        <taxon>Diversisporaceae</taxon>
        <taxon>Diversispora</taxon>
    </lineage>
</organism>
<dbReference type="Proteomes" id="UP000266861">
    <property type="component" value="Unassembled WGS sequence"/>
</dbReference>
<proteinExistence type="predicted"/>
<name>A0A397JNW9_9GLOM</name>
<evidence type="ECO:0000313" key="1">
    <source>
        <dbReference type="EMBL" id="RHZ86180.1"/>
    </source>
</evidence>
<keyword evidence="2" id="KW-1185">Reference proteome</keyword>
<protein>
    <submittedName>
        <fullName evidence="1">Uncharacterized protein</fullName>
    </submittedName>
</protein>
<dbReference type="AlphaFoldDB" id="A0A397JNW9"/>
<dbReference type="OrthoDB" id="25620at2759"/>
<dbReference type="EMBL" id="PQFF01000051">
    <property type="protein sequence ID" value="RHZ86180.1"/>
    <property type="molecule type" value="Genomic_DNA"/>
</dbReference>
<reference evidence="1 2" key="1">
    <citation type="submission" date="2018-08" db="EMBL/GenBank/DDBJ databases">
        <title>Genome and evolution of the arbuscular mycorrhizal fungus Diversispora epigaea (formerly Glomus versiforme) and its bacterial endosymbionts.</title>
        <authorList>
            <person name="Sun X."/>
            <person name="Fei Z."/>
            <person name="Harrison M."/>
        </authorList>
    </citation>
    <scope>NUCLEOTIDE SEQUENCE [LARGE SCALE GENOMIC DNA]</scope>
    <source>
        <strain evidence="1 2">IT104</strain>
    </source>
</reference>